<dbReference type="Proteomes" id="UP001221566">
    <property type="component" value="Unassembled WGS sequence"/>
</dbReference>
<keyword evidence="4" id="KW-1185">Reference proteome</keyword>
<dbReference type="SUPFAM" id="SSF54913">
    <property type="entry name" value="GlnB-like"/>
    <property type="match status" value="1"/>
</dbReference>
<organism evidence="2 3">
    <name type="scientific">Vogesella indigofera</name>
    <name type="common">Pseudomonas indigofera</name>
    <dbReference type="NCBI Taxonomy" id="45465"/>
    <lineage>
        <taxon>Bacteria</taxon>
        <taxon>Pseudomonadati</taxon>
        <taxon>Pseudomonadota</taxon>
        <taxon>Betaproteobacteria</taxon>
        <taxon>Neisseriales</taxon>
        <taxon>Chromobacteriaceae</taxon>
        <taxon>Vogesella</taxon>
    </lineage>
</organism>
<sequence length="100" mass="10638">MTFHTKKLLTIVTEAVLEAPLVKVLQQLGAHGYTVSDARGGGSHGVQGGGWSFEGNIRVDVVCDTAVAEAIAAHCQQAYLPHYGLILYVSDVGVLRADKF</sequence>
<proteinExistence type="predicted"/>
<dbReference type="Pfam" id="PF00543">
    <property type="entry name" value="P-II"/>
    <property type="match status" value="1"/>
</dbReference>
<dbReference type="EMBL" id="RBID01000013">
    <property type="protein sequence ID" value="RKQ60030.1"/>
    <property type="molecule type" value="Genomic_DNA"/>
</dbReference>
<dbReference type="GO" id="GO:0006808">
    <property type="term" value="P:regulation of nitrogen utilization"/>
    <property type="evidence" value="ECO:0007669"/>
    <property type="project" value="InterPro"/>
</dbReference>
<dbReference type="InterPro" id="IPR011322">
    <property type="entry name" value="N-reg_PII-like_a/b"/>
</dbReference>
<dbReference type="EMBL" id="JAQQKY010000001">
    <property type="protein sequence ID" value="MDC7689516.1"/>
    <property type="molecule type" value="Genomic_DNA"/>
</dbReference>
<dbReference type="InterPro" id="IPR015867">
    <property type="entry name" value="N-reg_PII/ATP_PRibTrfase_C"/>
</dbReference>
<protein>
    <submittedName>
        <fullName evidence="1">Transcriptional regulator</fullName>
    </submittedName>
</protein>
<gene>
    <name evidence="2" type="ORF">C8E02_1374</name>
    <name evidence="1" type="ORF">PQU93_01750</name>
</gene>
<name>A0A495BG21_VOGIN</name>
<evidence type="ECO:0000313" key="2">
    <source>
        <dbReference type="EMBL" id="RKQ60030.1"/>
    </source>
</evidence>
<dbReference type="Gene3D" id="3.30.70.120">
    <property type="match status" value="1"/>
</dbReference>
<evidence type="ECO:0000313" key="4">
    <source>
        <dbReference type="Proteomes" id="UP001221566"/>
    </source>
</evidence>
<dbReference type="GO" id="GO:0030234">
    <property type="term" value="F:enzyme regulator activity"/>
    <property type="evidence" value="ECO:0007669"/>
    <property type="project" value="InterPro"/>
</dbReference>
<comment type="caution">
    <text evidence="2">The sequence shown here is derived from an EMBL/GenBank/DDBJ whole genome shotgun (WGS) entry which is preliminary data.</text>
</comment>
<reference evidence="2 3" key="1">
    <citation type="submission" date="2018-10" db="EMBL/GenBank/DDBJ databases">
        <title>Genomic Encyclopedia of Type Strains, Phase IV (KMG-IV): sequencing the most valuable type-strain genomes for metagenomic binning, comparative biology and taxonomic classification.</title>
        <authorList>
            <person name="Goeker M."/>
        </authorList>
    </citation>
    <scope>NUCLEOTIDE SEQUENCE [LARGE SCALE GENOMIC DNA]</scope>
    <source>
        <strain evidence="2 3">DSM 3303</strain>
    </source>
</reference>
<accession>A0A495BG21</accession>
<evidence type="ECO:0000313" key="3">
    <source>
        <dbReference type="Proteomes" id="UP000279384"/>
    </source>
</evidence>
<dbReference type="RefSeq" id="WP_120810388.1">
    <property type="nucleotide sequence ID" value="NZ_JAQQKY010000001.1"/>
</dbReference>
<dbReference type="InterPro" id="IPR002187">
    <property type="entry name" value="N-reg_PII"/>
</dbReference>
<dbReference type="Proteomes" id="UP000279384">
    <property type="component" value="Unassembled WGS sequence"/>
</dbReference>
<dbReference type="AlphaFoldDB" id="A0A495BG21"/>
<reference evidence="1 4" key="2">
    <citation type="submission" date="2023-01" db="EMBL/GenBank/DDBJ databases">
        <title>Novel species of the genus Vogesella isolated from rivers.</title>
        <authorList>
            <person name="Lu H."/>
        </authorList>
    </citation>
    <scope>NUCLEOTIDE SEQUENCE [LARGE SCALE GENOMIC DNA]</scope>
    <source>
        <strain evidence="1 4">SH7W</strain>
    </source>
</reference>
<evidence type="ECO:0000313" key="1">
    <source>
        <dbReference type="EMBL" id="MDC7689516.1"/>
    </source>
</evidence>